<dbReference type="InterPro" id="IPR036396">
    <property type="entry name" value="Cyt_P450_sf"/>
</dbReference>
<evidence type="ECO:0000313" key="2">
    <source>
        <dbReference type="Proteomes" id="UP000660680"/>
    </source>
</evidence>
<evidence type="ECO:0000313" key="1">
    <source>
        <dbReference type="EMBL" id="GGS22106.1"/>
    </source>
</evidence>
<dbReference type="GO" id="GO:0016705">
    <property type="term" value="F:oxidoreductase activity, acting on paired donors, with incorporation or reduction of molecular oxygen"/>
    <property type="evidence" value="ECO:0007669"/>
    <property type="project" value="InterPro"/>
</dbReference>
<protein>
    <submittedName>
        <fullName evidence="1">Uncharacterized protein</fullName>
    </submittedName>
</protein>
<reference evidence="1" key="1">
    <citation type="journal article" date="2014" name="Int. J. Syst. Evol. Microbiol.">
        <title>Complete genome sequence of Corynebacterium casei LMG S-19264T (=DSM 44701T), isolated from a smear-ripened cheese.</title>
        <authorList>
            <consortium name="US DOE Joint Genome Institute (JGI-PGF)"/>
            <person name="Walter F."/>
            <person name="Albersmeier A."/>
            <person name="Kalinowski J."/>
            <person name="Ruckert C."/>
        </authorList>
    </citation>
    <scope>NUCLEOTIDE SEQUENCE</scope>
    <source>
        <strain evidence="1">JCM 3276</strain>
    </source>
</reference>
<name>A0A918L9Q4_9PSEU</name>
<organism evidence="1 2">
    <name type="scientific">Actinokineospora fastidiosa</name>
    <dbReference type="NCBI Taxonomy" id="1816"/>
    <lineage>
        <taxon>Bacteria</taxon>
        <taxon>Bacillati</taxon>
        <taxon>Actinomycetota</taxon>
        <taxon>Actinomycetes</taxon>
        <taxon>Pseudonocardiales</taxon>
        <taxon>Pseudonocardiaceae</taxon>
        <taxon>Actinokineospora</taxon>
    </lineage>
</organism>
<proteinExistence type="predicted"/>
<gene>
    <name evidence="1" type="ORF">GCM10010171_13660</name>
</gene>
<sequence length="86" mass="9726">MNQAALASRLAFYRAVTWGLAVSGDRLTRLTAPPWRADPYRTYADLRSGPAVYRSRAGMAVVSTHEPRWRPTTVIRGLRNLRLQTL</sequence>
<keyword evidence="2" id="KW-1185">Reference proteome</keyword>
<dbReference type="GO" id="GO:0020037">
    <property type="term" value="F:heme binding"/>
    <property type="evidence" value="ECO:0007669"/>
    <property type="project" value="InterPro"/>
</dbReference>
<reference evidence="1" key="2">
    <citation type="submission" date="2020-09" db="EMBL/GenBank/DDBJ databases">
        <authorList>
            <person name="Sun Q."/>
            <person name="Ohkuma M."/>
        </authorList>
    </citation>
    <scope>NUCLEOTIDE SEQUENCE</scope>
    <source>
        <strain evidence="1">JCM 3276</strain>
    </source>
</reference>
<dbReference type="GO" id="GO:0005506">
    <property type="term" value="F:iron ion binding"/>
    <property type="evidence" value="ECO:0007669"/>
    <property type="project" value="InterPro"/>
</dbReference>
<dbReference type="GO" id="GO:0004497">
    <property type="term" value="F:monooxygenase activity"/>
    <property type="evidence" value="ECO:0007669"/>
    <property type="project" value="InterPro"/>
</dbReference>
<dbReference type="Proteomes" id="UP000660680">
    <property type="component" value="Unassembled WGS sequence"/>
</dbReference>
<dbReference type="EMBL" id="BMRB01000001">
    <property type="protein sequence ID" value="GGS22106.1"/>
    <property type="molecule type" value="Genomic_DNA"/>
</dbReference>
<dbReference type="RefSeq" id="WP_189209375.1">
    <property type="nucleotide sequence ID" value="NZ_BMRB01000001.1"/>
</dbReference>
<dbReference type="AlphaFoldDB" id="A0A918L9Q4"/>
<comment type="caution">
    <text evidence="1">The sequence shown here is derived from an EMBL/GenBank/DDBJ whole genome shotgun (WGS) entry which is preliminary data.</text>
</comment>
<dbReference type="Gene3D" id="1.10.630.10">
    <property type="entry name" value="Cytochrome P450"/>
    <property type="match status" value="1"/>
</dbReference>
<accession>A0A918L9Q4</accession>